<name>A0AAD9KCS6_9ANNE</name>
<protein>
    <recommendedName>
        <fullName evidence="9">C2H2-type domain-containing protein</fullName>
    </recommendedName>
</protein>
<dbReference type="GO" id="GO:0008270">
    <property type="term" value="F:zinc ion binding"/>
    <property type="evidence" value="ECO:0007669"/>
    <property type="project" value="UniProtKB-KW"/>
</dbReference>
<evidence type="ECO:0000259" key="9">
    <source>
        <dbReference type="PROSITE" id="PS50157"/>
    </source>
</evidence>
<sequence>MAEGTEILKLIEEEFDVFDDQIVPDSNALVLPEPAISPHGVETNSKTRLYVTTKYDDGKQEQWTVPAECKKARRGSAMAVDDFFHTAQVYPGPGAPTNNGRSRHVIPAPANSPPENEGQNNVQGFSQTCAVEFNVNVNFKLYSSRSLDGAQTQAQAHSVPNVATPSDGRLCPMTGQCTNQDQNLASFLTGSTSRRPSASIIEDFFDPALLERAKAQNDFMATSQSPEPVTNQPLVSPQYQTQNSPGDLTEEMVYDGKYPEQVICQDDLDETLRKLEASVGYSVPQHSGSRADDLIPVMAGVASFPSPPSEGENPLLDHLDNKLIPSYYCQDNTFTARSVAEALCGTLSDNSIPPNNVIQEKKIQIKSENEDLTGYVEELATPRFSPSEAERSDCTLQRAAIKVEQCTEKPSCRYQERFILPKPYCPPSRELSCQAKSNKSSRRTTSMSSECLVSRIPTSVGGTTKNVVTSNGGHMVNANTTLSGVRVITNPSIPVAVTETASGSRIITCDQLASFPLTPPGSLPGSPDHSSAKPTPPPPPYPELAKTPGTAIVTIPTPEGSVPIAIPVTPVTGRPRATHPGCTTIKYNRKNNPELEKRRIHYCDFPGCRKAYTKSSHLKAHQRIHTGEKPYRCTFTSCQWRFARSDELTRHIRKHTGAKPFTCRVCERSFARSDHLALHMKRHEPKNKKS</sequence>
<dbReference type="SUPFAM" id="SSF57667">
    <property type="entry name" value="beta-beta-alpha zinc fingers"/>
    <property type="match status" value="2"/>
</dbReference>
<dbReference type="FunFam" id="3.30.160.60:FF:000624">
    <property type="entry name" value="zinc finger protein 697"/>
    <property type="match status" value="1"/>
</dbReference>
<keyword evidence="5" id="KW-0862">Zinc</keyword>
<accession>A0AAD9KCS6</accession>
<organism evidence="10 11">
    <name type="scientific">Paralvinella palmiformis</name>
    <dbReference type="NCBI Taxonomy" id="53620"/>
    <lineage>
        <taxon>Eukaryota</taxon>
        <taxon>Metazoa</taxon>
        <taxon>Spiralia</taxon>
        <taxon>Lophotrochozoa</taxon>
        <taxon>Annelida</taxon>
        <taxon>Polychaeta</taxon>
        <taxon>Sedentaria</taxon>
        <taxon>Canalipalpata</taxon>
        <taxon>Terebellida</taxon>
        <taxon>Terebelliformia</taxon>
        <taxon>Alvinellidae</taxon>
        <taxon>Paralvinella</taxon>
    </lineage>
</organism>
<evidence type="ECO:0000256" key="7">
    <source>
        <dbReference type="PROSITE-ProRule" id="PRU00042"/>
    </source>
</evidence>
<keyword evidence="3" id="KW-0677">Repeat</keyword>
<keyword evidence="2" id="KW-0479">Metal-binding</keyword>
<dbReference type="InterPro" id="IPR013087">
    <property type="entry name" value="Znf_C2H2_type"/>
</dbReference>
<dbReference type="PANTHER" id="PTHR23235">
    <property type="entry name" value="KRUEPPEL-LIKE TRANSCRIPTION FACTOR"/>
    <property type="match status" value="1"/>
</dbReference>
<feature type="domain" description="C2H2-type" evidence="9">
    <location>
        <begin position="631"/>
        <end position="660"/>
    </location>
</feature>
<dbReference type="InterPro" id="IPR036236">
    <property type="entry name" value="Znf_C2H2_sf"/>
</dbReference>
<dbReference type="FunFam" id="3.30.160.60:FF:000018">
    <property type="entry name" value="Krueppel-like factor 15"/>
    <property type="match status" value="1"/>
</dbReference>
<keyword evidence="11" id="KW-1185">Reference proteome</keyword>
<dbReference type="SMART" id="SM00355">
    <property type="entry name" value="ZnF_C2H2"/>
    <property type="match status" value="3"/>
</dbReference>
<evidence type="ECO:0000313" key="10">
    <source>
        <dbReference type="EMBL" id="KAK2168816.1"/>
    </source>
</evidence>
<evidence type="ECO:0000256" key="6">
    <source>
        <dbReference type="ARBA" id="ARBA00023242"/>
    </source>
</evidence>
<dbReference type="GO" id="GO:0000981">
    <property type="term" value="F:DNA-binding transcription factor activity, RNA polymerase II-specific"/>
    <property type="evidence" value="ECO:0007669"/>
    <property type="project" value="TreeGrafter"/>
</dbReference>
<feature type="region of interest" description="Disordered" evidence="8">
    <location>
        <begin position="220"/>
        <end position="245"/>
    </location>
</feature>
<evidence type="ECO:0000256" key="4">
    <source>
        <dbReference type="ARBA" id="ARBA00022771"/>
    </source>
</evidence>
<evidence type="ECO:0000313" key="11">
    <source>
        <dbReference type="Proteomes" id="UP001208570"/>
    </source>
</evidence>
<evidence type="ECO:0000256" key="3">
    <source>
        <dbReference type="ARBA" id="ARBA00022737"/>
    </source>
</evidence>
<evidence type="ECO:0000256" key="1">
    <source>
        <dbReference type="ARBA" id="ARBA00004123"/>
    </source>
</evidence>
<dbReference type="PROSITE" id="PS50157">
    <property type="entry name" value="ZINC_FINGER_C2H2_2"/>
    <property type="match status" value="3"/>
</dbReference>
<dbReference type="Proteomes" id="UP001208570">
    <property type="component" value="Unassembled WGS sequence"/>
</dbReference>
<dbReference type="Gene3D" id="3.30.160.60">
    <property type="entry name" value="Classic Zinc Finger"/>
    <property type="match status" value="3"/>
</dbReference>
<evidence type="ECO:0000256" key="8">
    <source>
        <dbReference type="SAM" id="MobiDB-lite"/>
    </source>
</evidence>
<proteinExistence type="predicted"/>
<feature type="domain" description="C2H2-type" evidence="9">
    <location>
        <begin position="661"/>
        <end position="688"/>
    </location>
</feature>
<keyword evidence="6" id="KW-0539">Nucleus</keyword>
<dbReference type="GO" id="GO:0005634">
    <property type="term" value="C:nucleus"/>
    <property type="evidence" value="ECO:0007669"/>
    <property type="project" value="UniProtKB-SubCell"/>
</dbReference>
<keyword evidence="4 7" id="KW-0863">Zinc-finger</keyword>
<dbReference type="PROSITE" id="PS00028">
    <property type="entry name" value="ZINC_FINGER_C2H2_1"/>
    <property type="match status" value="3"/>
</dbReference>
<comment type="subcellular location">
    <subcellularLocation>
        <location evidence="1">Nucleus</location>
    </subcellularLocation>
</comment>
<dbReference type="EMBL" id="JAODUP010000014">
    <property type="protein sequence ID" value="KAK2168816.1"/>
    <property type="molecule type" value="Genomic_DNA"/>
</dbReference>
<dbReference type="FunFam" id="3.30.160.60:FF:000021">
    <property type="entry name" value="Basic krueppel-like factor 3"/>
    <property type="match status" value="1"/>
</dbReference>
<evidence type="ECO:0000256" key="5">
    <source>
        <dbReference type="ARBA" id="ARBA00022833"/>
    </source>
</evidence>
<feature type="region of interest" description="Disordered" evidence="8">
    <location>
        <begin position="517"/>
        <end position="547"/>
    </location>
</feature>
<dbReference type="GO" id="GO:0000978">
    <property type="term" value="F:RNA polymerase II cis-regulatory region sequence-specific DNA binding"/>
    <property type="evidence" value="ECO:0007669"/>
    <property type="project" value="TreeGrafter"/>
</dbReference>
<feature type="domain" description="C2H2-type" evidence="9">
    <location>
        <begin position="601"/>
        <end position="630"/>
    </location>
</feature>
<dbReference type="AlphaFoldDB" id="A0AAD9KCS6"/>
<gene>
    <name evidence="10" type="ORF">LSH36_14g12011</name>
</gene>
<comment type="caution">
    <text evidence="10">The sequence shown here is derived from an EMBL/GenBank/DDBJ whole genome shotgun (WGS) entry which is preliminary data.</text>
</comment>
<dbReference type="Pfam" id="PF00096">
    <property type="entry name" value="zf-C2H2"/>
    <property type="match status" value="3"/>
</dbReference>
<reference evidence="10" key="1">
    <citation type="journal article" date="2023" name="Mol. Biol. Evol.">
        <title>Third-Generation Sequencing Reveals the Adaptive Role of the Epigenome in Three Deep-Sea Polychaetes.</title>
        <authorList>
            <person name="Perez M."/>
            <person name="Aroh O."/>
            <person name="Sun Y."/>
            <person name="Lan Y."/>
            <person name="Juniper S.K."/>
            <person name="Young C.R."/>
            <person name="Angers B."/>
            <person name="Qian P.Y."/>
        </authorList>
    </citation>
    <scope>NUCLEOTIDE SEQUENCE</scope>
    <source>
        <strain evidence="10">P08H-3</strain>
    </source>
</reference>
<dbReference type="PANTHER" id="PTHR23235:SF166">
    <property type="entry name" value="DENDRITIC ARBOR REDUCTION PROTEIN 1"/>
    <property type="match status" value="1"/>
</dbReference>
<evidence type="ECO:0000256" key="2">
    <source>
        <dbReference type="ARBA" id="ARBA00022723"/>
    </source>
</evidence>